<dbReference type="Pfam" id="PF02674">
    <property type="entry name" value="Colicin_V"/>
    <property type="match status" value="1"/>
</dbReference>
<proteinExistence type="predicted"/>
<dbReference type="InterPro" id="IPR003825">
    <property type="entry name" value="Colicin-V_CvpA"/>
</dbReference>
<dbReference type="RefSeq" id="WP_123780413.1">
    <property type="nucleotide sequence ID" value="NZ_RKMG01000019.1"/>
</dbReference>
<evidence type="ECO:0000256" key="4">
    <source>
        <dbReference type="ARBA" id="ARBA00023136"/>
    </source>
</evidence>
<dbReference type="EMBL" id="RKMG01000019">
    <property type="protein sequence ID" value="RPA59565.1"/>
    <property type="molecule type" value="Genomic_DNA"/>
</dbReference>
<keyword evidence="2 5" id="KW-0812">Transmembrane</keyword>
<dbReference type="AlphaFoldDB" id="A0A3N4GBI0"/>
<dbReference type="PANTHER" id="PTHR37306:SF1">
    <property type="entry name" value="COLICIN V PRODUCTION PROTEIN"/>
    <property type="match status" value="1"/>
</dbReference>
<keyword evidence="3 5" id="KW-1133">Transmembrane helix</keyword>
<comment type="caution">
    <text evidence="6">The sequence shown here is derived from an EMBL/GenBank/DDBJ whole genome shotgun (WGS) entry which is preliminary data.</text>
</comment>
<evidence type="ECO:0000313" key="7">
    <source>
        <dbReference type="Proteomes" id="UP000273977"/>
    </source>
</evidence>
<feature type="transmembrane region" description="Helical" evidence="5">
    <location>
        <begin position="79"/>
        <end position="103"/>
    </location>
</feature>
<dbReference type="PANTHER" id="PTHR37306">
    <property type="entry name" value="COLICIN V PRODUCTION PROTEIN"/>
    <property type="match status" value="1"/>
</dbReference>
<dbReference type="Proteomes" id="UP000273977">
    <property type="component" value="Unassembled WGS sequence"/>
</dbReference>
<evidence type="ECO:0000256" key="3">
    <source>
        <dbReference type="ARBA" id="ARBA00022989"/>
    </source>
</evidence>
<name>A0A3N4GBI0_9LACT</name>
<comment type="subcellular location">
    <subcellularLocation>
        <location evidence="1">Membrane</location>
        <topology evidence="1">Multi-pass membrane protein</topology>
    </subcellularLocation>
</comment>
<keyword evidence="4 5" id="KW-0472">Membrane</keyword>
<protein>
    <submittedName>
        <fullName evidence="6">CvpA family protein</fullName>
    </submittedName>
</protein>
<dbReference type="GO" id="GO:0009403">
    <property type="term" value="P:toxin biosynthetic process"/>
    <property type="evidence" value="ECO:0007669"/>
    <property type="project" value="InterPro"/>
</dbReference>
<dbReference type="GO" id="GO:0016020">
    <property type="term" value="C:membrane"/>
    <property type="evidence" value="ECO:0007669"/>
    <property type="project" value="UniProtKB-SubCell"/>
</dbReference>
<accession>A0A3N4GBI0</accession>
<evidence type="ECO:0000313" key="6">
    <source>
        <dbReference type="EMBL" id="RPA59565.1"/>
    </source>
</evidence>
<evidence type="ECO:0000256" key="1">
    <source>
        <dbReference type="ARBA" id="ARBA00004141"/>
    </source>
</evidence>
<feature type="transmembrane region" description="Helical" evidence="5">
    <location>
        <begin position="123"/>
        <end position="145"/>
    </location>
</feature>
<evidence type="ECO:0000256" key="2">
    <source>
        <dbReference type="ARBA" id="ARBA00022692"/>
    </source>
</evidence>
<reference evidence="6 7" key="1">
    <citation type="submission" date="2018-11" db="EMBL/GenBank/DDBJ databases">
        <title>Aerococcus sp. SJQ22, whole genome shotgun sequence.</title>
        <authorList>
            <person name="Sun L."/>
            <person name="Gao X."/>
            <person name="Chen W."/>
            <person name="Huang K."/>
        </authorList>
    </citation>
    <scope>NUCLEOTIDE SEQUENCE [LARGE SCALE GENOMIC DNA]</scope>
    <source>
        <strain evidence="6 7">SJQ22</strain>
    </source>
</reference>
<sequence length="185" mass="20860">MLGFLIIVFFVISIAVGVFKGAILQGIHLLGLLVGYFFAILFYDKLVDFVSLWVPYVGFDIENTFTYFPQSILQNMDVIYFRLCAMLIIILATWIVTEIIAYVCRNVKFLAIDVPANLFLGGIFGFISAWFWSFFILAFASVLTFQPVQAALANSQIADFIIRNTPLLSRQVFNLLLQGIGSLPF</sequence>
<gene>
    <name evidence="6" type="ORF">EF384_06445</name>
</gene>
<evidence type="ECO:0000256" key="5">
    <source>
        <dbReference type="SAM" id="Phobius"/>
    </source>
</evidence>
<organism evidence="6 7">
    <name type="scientific">Aerococcus agrisoli</name>
    <dbReference type="NCBI Taxonomy" id="2487350"/>
    <lineage>
        <taxon>Bacteria</taxon>
        <taxon>Bacillati</taxon>
        <taxon>Bacillota</taxon>
        <taxon>Bacilli</taxon>
        <taxon>Lactobacillales</taxon>
        <taxon>Aerococcaceae</taxon>
        <taxon>Aerococcus</taxon>
    </lineage>
</organism>
<dbReference type="OrthoDB" id="1809613at2"/>
<keyword evidence="7" id="KW-1185">Reference proteome</keyword>